<evidence type="ECO:0000313" key="2">
    <source>
        <dbReference type="EMBL" id="BBH94583.1"/>
    </source>
</evidence>
<keyword evidence="1" id="KW-0732">Signal</keyword>
<name>A0A455T1S0_9CHLR</name>
<feature type="chain" id="PRO_5019828166" description="Secreted protein" evidence="1">
    <location>
        <begin position="35"/>
        <end position="183"/>
    </location>
</feature>
<gene>
    <name evidence="2" type="ORF">KTA_27820</name>
</gene>
<dbReference type="AlphaFoldDB" id="A0A455T1S0"/>
<dbReference type="EMBL" id="AP019377">
    <property type="protein sequence ID" value="BBH94583.1"/>
    <property type="molecule type" value="Genomic_DNA"/>
</dbReference>
<accession>A0A455T1S0</accession>
<proteinExistence type="predicted"/>
<feature type="signal peptide" evidence="1">
    <location>
        <begin position="1"/>
        <end position="34"/>
    </location>
</feature>
<organism evidence="2">
    <name type="scientific">Thermogemmatispora argillosa</name>
    <dbReference type="NCBI Taxonomy" id="2045280"/>
    <lineage>
        <taxon>Bacteria</taxon>
        <taxon>Bacillati</taxon>
        <taxon>Chloroflexota</taxon>
        <taxon>Ktedonobacteria</taxon>
        <taxon>Thermogemmatisporales</taxon>
        <taxon>Thermogemmatisporaceae</taxon>
        <taxon>Thermogemmatispora</taxon>
    </lineage>
</organism>
<sequence>MFFSRRNLAILFSSSLVILAILFPTLLASPVAHAQAHASSEQSIQPHYYPPPCQGEECYGADPYTTTCGKPSSFNNVTLTAVNIWTGGPQGGGTLIGQLYNYYSSACQANWAVVWLNTPYAISIRIWPVGSNERQCYPENCTSYYTGRAFPAWTNMVDGTLLTTACASLAIWGSLSRQVCVNQ</sequence>
<protein>
    <recommendedName>
        <fullName evidence="3">Secreted protein</fullName>
    </recommendedName>
</protein>
<evidence type="ECO:0000256" key="1">
    <source>
        <dbReference type="SAM" id="SignalP"/>
    </source>
</evidence>
<evidence type="ECO:0008006" key="3">
    <source>
        <dbReference type="Google" id="ProtNLM"/>
    </source>
</evidence>
<reference evidence="2" key="1">
    <citation type="submission" date="2018-12" db="EMBL/GenBank/DDBJ databases">
        <title>Novel natural products biosynthetic potential of the class Ktedonobacteria.</title>
        <authorList>
            <person name="Zheng Y."/>
            <person name="Saitou A."/>
            <person name="Wang C.M."/>
            <person name="Toyoda A."/>
            <person name="Minakuchi Y."/>
            <person name="Sekiguchi Y."/>
            <person name="Ueda K."/>
            <person name="Takano H."/>
            <person name="Sakai Y."/>
            <person name="Yokota A."/>
            <person name="Yabe S."/>
        </authorList>
    </citation>
    <scope>NUCLEOTIDE SEQUENCE</scope>
    <source>
        <strain evidence="2">A3-2</strain>
    </source>
</reference>